<name>T2IGV7_CROWT</name>
<dbReference type="AlphaFoldDB" id="T2IGV7"/>
<evidence type="ECO:0000313" key="3">
    <source>
        <dbReference type="Proteomes" id="UP000018348"/>
    </source>
</evidence>
<organism evidence="2 3">
    <name type="scientific">Crocosphaera watsonii WH 8502</name>
    <dbReference type="NCBI Taxonomy" id="423474"/>
    <lineage>
        <taxon>Bacteria</taxon>
        <taxon>Bacillati</taxon>
        <taxon>Cyanobacteriota</taxon>
        <taxon>Cyanophyceae</taxon>
        <taxon>Oscillatoriophycideae</taxon>
        <taxon>Chroococcales</taxon>
        <taxon>Aphanothecaceae</taxon>
        <taxon>Crocosphaera</taxon>
    </lineage>
</organism>
<evidence type="ECO:0000313" key="2">
    <source>
        <dbReference type="EMBL" id="CCQ52736.1"/>
    </source>
</evidence>
<evidence type="ECO:0000256" key="1">
    <source>
        <dbReference type="SAM" id="MobiDB-lite"/>
    </source>
</evidence>
<sequence length="52" mass="5498">MIPPNPPTPLCKGGTKGGITKGANDETSPLVRGIEGDHFFFTNTLLNLFLIG</sequence>
<feature type="region of interest" description="Disordered" evidence="1">
    <location>
        <begin position="1"/>
        <end position="25"/>
    </location>
</feature>
<gene>
    <name evidence="2" type="ORF">CWATWH8502_4760</name>
</gene>
<reference evidence="2 3" key="2">
    <citation type="submission" date="2013-09" db="EMBL/GenBank/DDBJ databases">
        <title>Whole genome comparison of six Crocosphaera watsonii strains with differing phenotypes.</title>
        <authorList>
            <person name="Bench S.R."/>
            <person name="Heller P."/>
            <person name="Frank I."/>
            <person name="Arciniega M."/>
            <person name="Shilova I.N."/>
            <person name="Zehr J.P."/>
        </authorList>
    </citation>
    <scope>NUCLEOTIDE SEQUENCE [LARGE SCALE GENOMIC DNA]</scope>
    <source>
        <strain evidence="2 3">WH 8502</strain>
    </source>
</reference>
<proteinExistence type="predicted"/>
<dbReference type="EMBL" id="CAQK01000710">
    <property type="protein sequence ID" value="CCQ52736.1"/>
    <property type="molecule type" value="Genomic_DNA"/>
</dbReference>
<comment type="caution">
    <text evidence="2">The sequence shown here is derived from an EMBL/GenBank/DDBJ whole genome shotgun (WGS) entry which is preliminary data.</text>
</comment>
<reference evidence="2 3" key="1">
    <citation type="submission" date="2013-01" db="EMBL/GenBank/DDBJ databases">
        <authorList>
            <person name="Bench S."/>
        </authorList>
    </citation>
    <scope>NUCLEOTIDE SEQUENCE [LARGE SCALE GENOMIC DNA]</scope>
    <source>
        <strain evidence="2 3">WH 8502</strain>
    </source>
</reference>
<accession>T2IGV7</accession>
<protein>
    <submittedName>
        <fullName evidence="2">Uncharacterized protein</fullName>
    </submittedName>
</protein>
<dbReference type="Proteomes" id="UP000018348">
    <property type="component" value="Unassembled WGS sequence"/>
</dbReference>